<reference evidence="1 2" key="1">
    <citation type="journal article" date="2005" name="Int. J. Syst. Evol. Microbiol.">
        <title>Bacillus cibi sp. nov., isolated from jeotgal, a traditional Korean fermented seafood.</title>
        <authorList>
            <person name="Yoon J.H."/>
            <person name="Lee C.H."/>
            <person name="Oh T.K."/>
        </authorList>
    </citation>
    <scope>NUCLEOTIDE SEQUENCE [LARGE SCALE GENOMIC DNA]</scope>
    <source>
        <strain evidence="1 2">DSM 16189</strain>
    </source>
</reference>
<name>A0A084H1Y3_METID</name>
<evidence type="ECO:0000313" key="1">
    <source>
        <dbReference type="EMBL" id="KEZ53595.1"/>
    </source>
</evidence>
<dbReference type="EMBL" id="JNVC02000001">
    <property type="protein sequence ID" value="KEZ53595.1"/>
    <property type="molecule type" value="Genomic_DNA"/>
</dbReference>
<dbReference type="STRING" id="246786.GS18_0200980"/>
<accession>A0A084H1Y3</accession>
<sequence length="107" mass="12210">MKEFRTSIPPYESASILLKEIDKDDVKHQEYHDIGEGKQMCVLVFERYYFRTSGNASLTVIMENMNGITNVRCISSGSAEQMVFKFDLGAGKNFAAWAERVLSEYLI</sequence>
<dbReference type="Pfam" id="PF19524">
    <property type="entry name" value="DUF6054"/>
    <property type="match status" value="1"/>
</dbReference>
<dbReference type="Proteomes" id="UP000028549">
    <property type="component" value="Unassembled WGS sequence"/>
</dbReference>
<organism evidence="1 2">
    <name type="scientific">Metabacillus indicus</name>
    <name type="common">Bacillus indicus</name>
    <dbReference type="NCBI Taxonomy" id="246786"/>
    <lineage>
        <taxon>Bacteria</taxon>
        <taxon>Bacillati</taxon>
        <taxon>Bacillota</taxon>
        <taxon>Bacilli</taxon>
        <taxon>Bacillales</taxon>
        <taxon>Bacillaceae</taxon>
        <taxon>Metabacillus</taxon>
    </lineage>
</organism>
<proteinExistence type="predicted"/>
<dbReference type="RefSeq" id="WP_029282383.1">
    <property type="nucleotide sequence ID" value="NZ_JNVC02000001.1"/>
</dbReference>
<comment type="caution">
    <text evidence="1">The sequence shown here is derived from an EMBL/GenBank/DDBJ whole genome shotgun (WGS) entry which is preliminary data.</text>
</comment>
<protein>
    <submittedName>
        <fullName evidence="1">Uncharacterized protein</fullName>
    </submittedName>
</protein>
<gene>
    <name evidence="1" type="ORF">GS18_0200980</name>
</gene>
<keyword evidence="2" id="KW-1185">Reference proteome</keyword>
<dbReference type="OrthoDB" id="4774735at2"/>
<evidence type="ECO:0000313" key="2">
    <source>
        <dbReference type="Proteomes" id="UP000028549"/>
    </source>
</evidence>
<dbReference type="AlphaFoldDB" id="A0A084H1Y3"/>
<dbReference type="InterPro" id="IPR046117">
    <property type="entry name" value="DUF6054"/>
</dbReference>